<evidence type="ECO:0000313" key="11">
    <source>
        <dbReference type="Proteomes" id="UP000310158"/>
    </source>
</evidence>
<comment type="catalytic activity">
    <reaction evidence="7">
        <text>L-threonyl-[protein] + ATP = O-phospho-L-threonyl-[protein] + ADP + H(+)</text>
        <dbReference type="Rhea" id="RHEA:46608"/>
        <dbReference type="Rhea" id="RHEA-COMP:11060"/>
        <dbReference type="Rhea" id="RHEA-COMP:11605"/>
        <dbReference type="ChEBI" id="CHEBI:15378"/>
        <dbReference type="ChEBI" id="CHEBI:30013"/>
        <dbReference type="ChEBI" id="CHEBI:30616"/>
        <dbReference type="ChEBI" id="CHEBI:61977"/>
        <dbReference type="ChEBI" id="CHEBI:456216"/>
        <dbReference type="EC" id="2.7.11.1"/>
    </reaction>
</comment>
<keyword evidence="11" id="KW-1185">Reference proteome</keyword>
<dbReference type="GO" id="GO:0005737">
    <property type="term" value="C:cytoplasm"/>
    <property type="evidence" value="ECO:0007669"/>
    <property type="project" value="TreeGrafter"/>
</dbReference>
<dbReference type="SUPFAM" id="SSF56112">
    <property type="entry name" value="Protein kinase-like (PK-like)"/>
    <property type="match status" value="1"/>
</dbReference>
<dbReference type="PANTHER" id="PTHR47634">
    <property type="entry name" value="PROTEIN KINASE DOMAIN-CONTAINING PROTEIN-RELATED"/>
    <property type="match status" value="1"/>
</dbReference>
<evidence type="ECO:0000256" key="3">
    <source>
        <dbReference type="ARBA" id="ARBA00022679"/>
    </source>
</evidence>
<gene>
    <name evidence="10" type="ORF">EW146_g4246</name>
</gene>
<evidence type="ECO:0000256" key="7">
    <source>
        <dbReference type="ARBA" id="ARBA00047899"/>
    </source>
</evidence>
<comment type="caution">
    <text evidence="10">The sequence shown here is derived from an EMBL/GenBank/DDBJ whole genome shotgun (WGS) entry which is preliminary data.</text>
</comment>
<protein>
    <recommendedName>
        <fullName evidence="1">non-specific serine/threonine protein kinase</fullName>
        <ecNumber evidence="1">2.7.11.1</ecNumber>
    </recommendedName>
</protein>
<evidence type="ECO:0000256" key="6">
    <source>
        <dbReference type="ARBA" id="ARBA00022840"/>
    </source>
</evidence>
<keyword evidence="3" id="KW-0808">Transferase</keyword>
<keyword evidence="5" id="KW-0418">Kinase</keyword>
<dbReference type="OrthoDB" id="5979581at2759"/>
<dbReference type="Gene3D" id="1.10.510.10">
    <property type="entry name" value="Transferase(Phosphotransferase) domain 1"/>
    <property type="match status" value="1"/>
</dbReference>
<evidence type="ECO:0000256" key="2">
    <source>
        <dbReference type="ARBA" id="ARBA00022527"/>
    </source>
</evidence>
<evidence type="ECO:0000256" key="5">
    <source>
        <dbReference type="ARBA" id="ARBA00022777"/>
    </source>
</evidence>
<proteinExistence type="predicted"/>
<dbReference type="Gene3D" id="3.30.200.20">
    <property type="entry name" value="Phosphorylase Kinase, domain 1"/>
    <property type="match status" value="1"/>
</dbReference>
<dbReference type="InterPro" id="IPR051334">
    <property type="entry name" value="SRPK"/>
</dbReference>
<evidence type="ECO:0000256" key="4">
    <source>
        <dbReference type="ARBA" id="ARBA00022741"/>
    </source>
</evidence>
<dbReference type="AlphaFoldDB" id="A0A4V3XF75"/>
<dbReference type="GO" id="GO:0005634">
    <property type="term" value="C:nucleus"/>
    <property type="evidence" value="ECO:0007669"/>
    <property type="project" value="TreeGrafter"/>
</dbReference>
<keyword evidence="6" id="KW-0067">ATP-binding</keyword>
<evidence type="ECO:0000256" key="8">
    <source>
        <dbReference type="ARBA" id="ARBA00048679"/>
    </source>
</evidence>
<evidence type="ECO:0000256" key="1">
    <source>
        <dbReference type="ARBA" id="ARBA00012513"/>
    </source>
</evidence>
<organism evidence="10 11">
    <name type="scientific">Bondarzewia mesenterica</name>
    <dbReference type="NCBI Taxonomy" id="1095465"/>
    <lineage>
        <taxon>Eukaryota</taxon>
        <taxon>Fungi</taxon>
        <taxon>Dikarya</taxon>
        <taxon>Basidiomycota</taxon>
        <taxon>Agaricomycotina</taxon>
        <taxon>Agaricomycetes</taxon>
        <taxon>Russulales</taxon>
        <taxon>Bondarzewiaceae</taxon>
        <taxon>Bondarzewia</taxon>
    </lineage>
</organism>
<reference evidence="10 11" key="1">
    <citation type="submission" date="2019-02" db="EMBL/GenBank/DDBJ databases">
        <title>Genome sequencing of the rare red list fungi Bondarzewia mesenterica.</title>
        <authorList>
            <person name="Buettner E."/>
            <person name="Kellner H."/>
        </authorList>
    </citation>
    <scope>NUCLEOTIDE SEQUENCE [LARGE SCALE GENOMIC DNA]</scope>
    <source>
        <strain evidence="10 11">DSM 108281</strain>
    </source>
</reference>
<accession>A0A4V3XF75</accession>
<dbReference type="SMART" id="SM00220">
    <property type="entry name" value="S_TKc"/>
    <property type="match status" value="1"/>
</dbReference>
<dbReference type="InterPro" id="IPR011009">
    <property type="entry name" value="Kinase-like_dom_sf"/>
</dbReference>
<dbReference type="Pfam" id="PF00069">
    <property type="entry name" value="Pkinase"/>
    <property type="match status" value="1"/>
</dbReference>
<dbReference type="EMBL" id="SGPL01000160">
    <property type="protein sequence ID" value="THH16403.1"/>
    <property type="molecule type" value="Genomic_DNA"/>
</dbReference>
<dbReference type="PANTHER" id="PTHR47634:SF9">
    <property type="entry name" value="PROTEIN KINASE DOMAIN-CONTAINING PROTEIN-RELATED"/>
    <property type="match status" value="1"/>
</dbReference>
<dbReference type="Proteomes" id="UP000310158">
    <property type="component" value="Unassembled WGS sequence"/>
</dbReference>
<evidence type="ECO:0000259" key="9">
    <source>
        <dbReference type="PROSITE" id="PS50011"/>
    </source>
</evidence>
<name>A0A4V3XF75_9AGAM</name>
<dbReference type="GO" id="GO:0050684">
    <property type="term" value="P:regulation of mRNA processing"/>
    <property type="evidence" value="ECO:0007669"/>
    <property type="project" value="TreeGrafter"/>
</dbReference>
<dbReference type="GO" id="GO:0004674">
    <property type="term" value="F:protein serine/threonine kinase activity"/>
    <property type="evidence" value="ECO:0007669"/>
    <property type="project" value="UniProtKB-KW"/>
</dbReference>
<dbReference type="GO" id="GO:0005524">
    <property type="term" value="F:ATP binding"/>
    <property type="evidence" value="ECO:0007669"/>
    <property type="project" value="UniProtKB-KW"/>
</dbReference>
<feature type="domain" description="Protein kinase" evidence="9">
    <location>
        <begin position="67"/>
        <end position="345"/>
    </location>
</feature>
<dbReference type="EC" id="2.7.11.1" evidence="1"/>
<evidence type="ECO:0000313" key="10">
    <source>
        <dbReference type="EMBL" id="THH16403.1"/>
    </source>
</evidence>
<dbReference type="InterPro" id="IPR000719">
    <property type="entry name" value="Prot_kinase_dom"/>
</dbReference>
<dbReference type="PROSITE" id="PS50011">
    <property type="entry name" value="PROTEIN_KINASE_DOM"/>
    <property type="match status" value="1"/>
</dbReference>
<keyword evidence="2" id="KW-0723">Serine/threonine-protein kinase</keyword>
<keyword evidence="4" id="KW-0547">Nucleotide-binding</keyword>
<sequence length="379" mass="42242">MQSFLRPTLRLAFRPIPSFFYKHHLSCSYSSMTEEDDVPHFKFWEEPLGLPAAAGYGFFQGGPGSRFRLATKVGYGTTSSVWLAWDSSMNRCASCRSFNVFQLQLLPSRAIAVALGRLLDHFYLPGVEDDGEHLCLVIELGGNLHFIQQQLPDYGYLPLVTAKRILWHVLGAISHMHSLGIAHTARPSTLKANLPRTYEPTRSLDKMVTSYVTQKFPPPPTSLAQLASGSFKLSDFGNAQIVDSQTTDDITPLDLRPPEIVLGGDWDQSVDIWTFGCLAFHLLTRGSMFAPCAIPERNASIEDGLLFQMVCYSGDTFKRDFLSRCRRTLEFFNRDSTPKKFDAYIGKGLVNCVREGANGMMSDADVHAVALFFGKMSSP</sequence>
<dbReference type="GO" id="GO:0000245">
    <property type="term" value="P:spliceosomal complex assembly"/>
    <property type="evidence" value="ECO:0007669"/>
    <property type="project" value="TreeGrafter"/>
</dbReference>
<comment type="catalytic activity">
    <reaction evidence="8">
        <text>L-seryl-[protein] + ATP = O-phospho-L-seryl-[protein] + ADP + H(+)</text>
        <dbReference type="Rhea" id="RHEA:17989"/>
        <dbReference type="Rhea" id="RHEA-COMP:9863"/>
        <dbReference type="Rhea" id="RHEA-COMP:11604"/>
        <dbReference type="ChEBI" id="CHEBI:15378"/>
        <dbReference type="ChEBI" id="CHEBI:29999"/>
        <dbReference type="ChEBI" id="CHEBI:30616"/>
        <dbReference type="ChEBI" id="CHEBI:83421"/>
        <dbReference type="ChEBI" id="CHEBI:456216"/>
        <dbReference type="EC" id="2.7.11.1"/>
    </reaction>
</comment>